<feature type="transmembrane region" description="Helical" evidence="1">
    <location>
        <begin position="208"/>
        <end position="231"/>
    </location>
</feature>
<feature type="transmembrane region" description="Helical" evidence="1">
    <location>
        <begin position="41"/>
        <end position="62"/>
    </location>
</feature>
<protein>
    <submittedName>
        <fullName evidence="2">Uncharacterized protein</fullName>
    </submittedName>
</protein>
<dbReference type="STRING" id="234267.Acid_7195"/>
<dbReference type="EMBL" id="CP000473">
    <property type="protein sequence ID" value="ABJ88106.1"/>
    <property type="molecule type" value="Genomic_DNA"/>
</dbReference>
<accession>Q01QG4</accession>
<reference evidence="2" key="1">
    <citation type="submission" date="2006-10" db="EMBL/GenBank/DDBJ databases">
        <title>Complete sequence of Solibacter usitatus Ellin6076.</title>
        <authorList>
            <consortium name="US DOE Joint Genome Institute"/>
            <person name="Copeland A."/>
            <person name="Lucas S."/>
            <person name="Lapidus A."/>
            <person name="Barry K."/>
            <person name="Detter J.C."/>
            <person name="Glavina del Rio T."/>
            <person name="Hammon N."/>
            <person name="Israni S."/>
            <person name="Dalin E."/>
            <person name="Tice H."/>
            <person name="Pitluck S."/>
            <person name="Thompson L.S."/>
            <person name="Brettin T."/>
            <person name="Bruce D."/>
            <person name="Han C."/>
            <person name="Tapia R."/>
            <person name="Gilna P."/>
            <person name="Schmutz J."/>
            <person name="Larimer F."/>
            <person name="Land M."/>
            <person name="Hauser L."/>
            <person name="Kyrpides N."/>
            <person name="Mikhailova N."/>
            <person name="Janssen P.H."/>
            <person name="Kuske C.R."/>
            <person name="Richardson P."/>
        </authorList>
    </citation>
    <scope>NUCLEOTIDE SEQUENCE</scope>
    <source>
        <strain evidence="2">Ellin6076</strain>
    </source>
</reference>
<sequence length="370" mass="40977" precursor="true">MPWYVWCSVAAVTCAMTGIHWDISWHRSIGRDTFWTPAHVDIYFCGVLAGISCGYLILSTTLRGDSPLRKSSVALWGFRGPLGAFIAAWGGIAMLTSAPFDDWWHSAYGLDVKIISPPHMVLAAGIIAVHLGALILILGRMNRASGAERARLCNLYLYVGGMILVCLTVLLMEMTFRSTMHTVHFYHLLAMVTPIVLAAIARGSAWPWAATAVTGVYSVFVLLMSWILPLFPAQPKLGPVYHQLTQFTPPEFPFLLILPALALDLLWQRTGGWGSWKQALVSGSVFVAVFAAVQWPAADFLMSPAARNWFFGAKYFGYYSLPTSLYSRYMFVPIEAGSEFWKELALTVATAILTTRVGLAAGDWMRRIQR</sequence>
<dbReference type="eggNOG" id="ENOG502Z7R2">
    <property type="taxonomic scope" value="Bacteria"/>
</dbReference>
<keyword evidence="1" id="KW-0472">Membrane</keyword>
<feature type="transmembrane region" description="Helical" evidence="1">
    <location>
        <begin position="153"/>
        <end position="172"/>
    </location>
</feature>
<feature type="transmembrane region" description="Helical" evidence="1">
    <location>
        <begin position="279"/>
        <end position="297"/>
    </location>
</feature>
<evidence type="ECO:0000313" key="2">
    <source>
        <dbReference type="EMBL" id="ABJ88106.1"/>
    </source>
</evidence>
<dbReference type="AlphaFoldDB" id="Q01QG4"/>
<evidence type="ECO:0000256" key="1">
    <source>
        <dbReference type="SAM" id="Phobius"/>
    </source>
</evidence>
<keyword evidence="1" id="KW-1133">Transmembrane helix</keyword>
<dbReference type="HOGENOM" id="CLU_703792_0_0_0"/>
<keyword evidence="1" id="KW-0812">Transmembrane</keyword>
<feature type="transmembrane region" description="Helical" evidence="1">
    <location>
        <begin position="184"/>
        <end position="201"/>
    </location>
</feature>
<proteinExistence type="predicted"/>
<feature type="transmembrane region" description="Helical" evidence="1">
    <location>
        <begin position="120"/>
        <end position="141"/>
    </location>
</feature>
<dbReference type="KEGG" id="sus:Acid_7195"/>
<feature type="transmembrane region" description="Helical" evidence="1">
    <location>
        <begin position="82"/>
        <end position="100"/>
    </location>
</feature>
<gene>
    <name evidence="2" type="ordered locus">Acid_7195</name>
</gene>
<name>Q01QG4_SOLUE</name>
<organism evidence="2">
    <name type="scientific">Solibacter usitatus (strain Ellin6076)</name>
    <dbReference type="NCBI Taxonomy" id="234267"/>
    <lineage>
        <taxon>Bacteria</taxon>
        <taxon>Pseudomonadati</taxon>
        <taxon>Acidobacteriota</taxon>
        <taxon>Terriglobia</taxon>
        <taxon>Bryobacterales</taxon>
        <taxon>Solibacteraceae</taxon>
        <taxon>Candidatus Solibacter</taxon>
    </lineage>
</organism>
<feature type="transmembrane region" description="Helical" evidence="1">
    <location>
        <begin position="251"/>
        <end position="267"/>
    </location>
</feature>
<dbReference type="InParanoid" id="Q01QG4"/>